<dbReference type="SMART" id="SM00978">
    <property type="entry name" value="Tim44"/>
    <property type="match status" value="1"/>
</dbReference>
<evidence type="ECO:0000313" key="7">
    <source>
        <dbReference type="EMBL" id="QDZ00226.1"/>
    </source>
</evidence>
<proteinExistence type="inferred from homology"/>
<dbReference type="PANTHER" id="PTHR10721:SF1">
    <property type="entry name" value="MITOCHONDRIAL IMPORT INNER MEMBRANE TRANSLOCASE SUBUNIT TIM44"/>
    <property type="match status" value="1"/>
</dbReference>
<keyword evidence="8" id="KW-1185">Reference proteome</keyword>
<evidence type="ECO:0000256" key="2">
    <source>
        <dbReference type="ARBA" id="ARBA00009597"/>
    </source>
</evidence>
<accession>A0A5B8KXJ2</accession>
<comment type="similarity">
    <text evidence="2">Belongs to the Tim44 family.</text>
</comment>
<dbReference type="NCBIfam" id="NF033779">
    <property type="entry name" value="Tim44_TimA_adap"/>
    <property type="match status" value="1"/>
</dbReference>
<dbReference type="EMBL" id="CP042301">
    <property type="protein sequence ID" value="QDZ00226.1"/>
    <property type="molecule type" value="Genomic_DNA"/>
</dbReference>
<organism evidence="7 8">
    <name type="scientific">Nitratireductor mangrovi</name>
    <dbReference type="NCBI Taxonomy" id="2599600"/>
    <lineage>
        <taxon>Bacteria</taxon>
        <taxon>Pseudomonadati</taxon>
        <taxon>Pseudomonadota</taxon>
        <taxon>Alphaproteobacteria</taxon>
        <taxon>Hyphomicrobiales</taxon>
        <taxon>Phyllobacteriaceae</taxon>
        <taxon>Nitratireductor</taxon>
    </lineage>
</organism>
<evidence type="ECO:0000256" key="1">
    <source>
        <dbReference type="ARBA" id="ARBA00004370"/>
    </source>
</evidence>
<feature type="domain" description="Tim44-like" evidence="6">
    <location>
        <begin position="60"/>
        <end position="202"/>
    </location>
</feature>
<dbReference type="RefSeq" id="WP_146298875.1">
    <property type="nucleotide sequence ID" value="NZ_CP042301.2"/>
</dbReference>
<dbReference type="InterPro" id="IPR007379">
    <property type="entry name" value="Tim44-like_dom"/>
</dbReference>
<evidence type="ECO:0000313" key="8">
    <source>
        <dbReference type="Proteomes" id="UP000321389"/>
    </source>
</evidence>
<dbReference type="InterPro" id="IPR039544">
    <property type="entry name" value="Tim44-like"/>
</dbReference>
<name>A0A5B8KXJ2_9HYPH</name>
<evidence type="ECO:0000256" key="4">
    <source>
        <dbReference type="ARBA" id="ARBA00023136"/>
    </source>
</evidence>
<dbReference type="InterPro" id="IPR032710">
    <property type="entry name" value="NTF2-like_dom_sf"/>
</dbReference>
<dbReference type="GO" id="GO:0051087">
    <property type="term" value="F:protein-folding chaperone binding"/>
    <property type="evidence" value="ECO:0007669"/>
    <property type="project" value="TreeGrafter"/>
</dbReference>
<comment type="subcellular location">
    <subcellularLocation>
        <location evidence="1">Membrane</location>
    </subcellularLocation>
</comment>
<evidence type="ECO:0000256" key="5">
    <source>
        <dbReference type="SAM" id="Phobius"/>
    </source>
</evidence>
<reference evidence="7" key="1">
    <citation type="submission" date="2020-04" db="EMBL/GenBank/DDBJ databases">
        <title>Nitratireductor sp. nov. isolated from mangrove soil.</title>
        <authorList>
            <person name="Ye Y."/>
        </authorList>
    </citation>
    <scope>NUCLEOTIDE SEQUENCE</scope>
    <source>
        <strain evidence="7">SY7</strain>
    </source>
</reference>
<dbReference type="PANTHER" id="PTHR10721">
    <property type="entry name" value="MITOCHONDRIAL IMPORT INNER MEMBRANE TRANSLOCASE SUBUNIT TIM44"/>
    <property type="match status" value="1"/>
</dbReference>
<feature type="transmembrane region" description="Helical" evidence="5">
    <location>
        <begin position="12"/>
        <end position="31"/>
    </location>
</feature>
<dbReference type="GO" id="GO:0030150">
    <property type="term" value="P:protein import into mitochondrial matrix"/>
    <property type="evidence" value="ECO:0007669"/>
    <property type="project" value="TreeGrafter"/>
</dbReference>
<dbReference type="AlphaFoldDB" id="A0A5B8KXJ2"/>
<keyword evidence="5" id="KW-0812">Transmembrane</keyword>
<protein>
    <submittedName>
        <fullName evidence="7">Tim44 domain-containing protein</fullName>
    </submittedName>
</protein>
<dbReference type="GO" id="GO:0016020">
    <property type="term" value="C:membrane"/>
    <property type="evidence" value="ECO:0007669"/>
    <property type="project" value="UniProtKB-SubCell"/>
</dbReference>
<evidence type="ECO:0000256" key="3">
    <source>
        <dbReference type="ARBA" id="ARBA00022946"/>
    </source>
</evidence>
<keyword evidence="3" id="KW-0809">Transit peptide</keyword>
<evidence type="ECO:0000259" key="6">
    <source>
        <dbReference type="SMART" id="SM00978"/>
    </source>
</evidence>
<dbReference type="OrthoDB" id="9798618at2"/>
<dbReference type="Proteomes" id="UP000321389">
    <property type="component" value="Chromosome"/>
</dbReference>
<dbReference type="Gene3D" id="3.10.450.240">
    <property type="match status" value="1"/>
</dbReference>
<keyword evidence="5" id="KW-1133">Transmembrane helix</keyword>
<dbReference type="Pfam" id="PF04280">
    <property type="entry name" value="Tim44"/>
    <property type="match status" value="1"/>
</dbReference>
<keyword evidence="4 5" id="KW-0472">Membrane</keyword>
<dbReference type="SUPFAM" id="SSF54427">
    <property type="entry name" value="NTF2-like"/>
    <property type="match status" value="1"/>
</dbReference>
<dbReference type="KEGG" id="niy:FQ775_07460"/>
<sequence>MNEAADTAINLPAILLLWFWWAFLTFVDTVTRKTDAEDAKQSALAESNVNLAHSLDDERFGEIGRLDPSFDPNAFLDGARRAYEIIVEAFAAADIETLKPLLSREVMVAFESACAERAERGESVELTLIGIDTVDVVRANVNSESMEVTLRFHTQMVWVERNAEGTIVGGDPAEVADMVDTWTFARPVPVSSNTWAVVATGQ</sequence>
<gene>
    <name evidence="7" type="ORF">FQ775_07460</name>
</gene>